<reference evidence="18" key="1">
    <citation type="submission" date="2016-01" db="EMBL/GenBank/DDBJ databases">
        <title>Reference transcriptome for the parasite Schistocephalus solidus: insights into the molecular evolution of parasitism.</title>
        <authorList>
            <person name="Hebert F.O."/>
            <person name="Grambauer S."/>
            <person name="Barber I."/>
            <person name="Landry C.R."/>
            <person name="Aubin-Horth N."/>
        </authorList>
    </citation>
    <scope>NUCLEOTIDE SEQUENCE</scope>
</reference>
<proteinExistence type="predicted"/>
<organism evidence="18">
    <name type="scientific">Schistocephalus solidus</name>
    <name type="common">Tapeworm</name>
    <dbReference type="NCBI Taxonomy" id="70667"/>
    <lineage>
        <taxon>Eukaryota</taxon>
        <taxon>Metazoa</taxon>
        <taxon>Spiralia</taxon>
        <taxon>Lophotrochozoa</taxon>
        <taxon>Platyhelminthes</taxon>
        <taxon>Cestoda</taxon>
        <taxon>Eucestoda</taxon>
        <taxon>Diphyllobothriidea</taxon>
        <taxon>Diphyllobothriidae</taxon>
        <taxon>Schistocephalus</taxon>
    </lineage>
</organism>
<evidence type="ECO:0000256" key="16">
    <source>
        <dbReference type="SAM" id="Phobius"/>
    </source>
</evidence>
<feature type="non-terminal residue" evidence="18">
    <location>
        <position position="1"/>
    </location>
</feature>
<dbReference type="Pfam" id="PF07714">
    <property type="entry name" value="PK_Tyr_Ser-Thr"/>
    <property type="match status" value="1"/>
</dbReference>
<dbReference type="InterPro" id="IPR000494">
    <property type="entry name" value="Rcpt_L-dom"/>
</dbReference>
<evidence type="ECO:0000256" key="6">
    <source>
        <dbReference type="ARBA" id="ARBA00022741"/>
    </source>
</evidence>
<keyword evidence="13" id="KW-0325">Glycoprotein</keyword>
<dbReference type="PANTHER" id="PTHR24416:SF566">
    <property type="entry name" value="EPIDERMAL GROWTH FACTOR RECEPTOR"/>
    <property type="match status" value="1"/>
</dbReference>
<feature type="region of interest" description="Disordered" evidence="15">
    <location>
        <begin position="381"/>
        <end position="425"/>
    </location>
</feature>
<dbReference type="GO" id="GO:0043066">
    <property type="term" value="P:negative regulation of apoptotic process"/>
    <property type="evidence" value="ECO:0007669"/>
    <property type="project" value="TreeGrafter"/>
</dbReference>
<evidence type="ECO:0000256" key="13">
    <source>
        <dbReference type="ARBA" id="ARBA00023180"/>
    </source>
</evidence>
<evidence type="ECO:0000256" key="4">
    <source>
        <dbReference type="ARBA" id="ARBA00022679"/>
    </source>
</evidence>
<feature type="compositionally biased region" description="Low complexity" evidence="15">
    <location>
        <begin position="442"/>
        <end position="465"/>
    </location>
</feature>
<dbReference type="Pfam" id="PF14843">
    <property type="entry name" value="GF_recep_IV"/>
    <property type="match status" value="2"/>
</dbReference>
<dbReference type="InterPro" id="IPR032778">
    <property type="entry name" value="GF_recep_IV"/>
</dbReference>
<dbReference type="SUPFAM" id="SSF57184">
    <property type="entry name" value="Growth factor receptor domain"/>
    <property type="match status" value="3"/>
</dbReference>
<keyword evidence="3" id="KW-0597">Phosphoprotein</keyword>
<dbReference type="GO" id="GO:0005524">
    <property type="term" value="F:ATP binding"/>
    <property type="evidence" value="ECO:0007669"/>
    <property type="project" value="UniProtKB-KW"/>
</dbReference>
<dbReference type="Pfam" id="PF00757">
    <property type="entry name" value="Furin-like"/>
    <property type="match status" value="1"/>
</dbReference>
<sequence length="2161" mass="238301">CELLPMGRALNCAHSAIGWTCPRIRATEVPAVSVSSRQTMSSRRPFCVGFFTHNVIRILLVCLSLHNASSWGLQWSPRDVWAEIGDDTMVREGDDEFKLRRPTRDLVEAEILYPWMPHFGNERYKHKQVCQGMVSWHKSLFNNYELLKRHFTNCTHVVGNLVIAKIRADQDLSFLDQIEEVSGYVFVYGVIRPRLVLKNLRIIHGEQAVAYRGQQFALMVSSNYWIPQPGKNEYFLAELEFPSLIAILHNGVLFVDNPGLCYAPFSVNWQDILEYPDFQPTLFIPVQDSMSTEEWLVHCSSLYGSPLTQEKTTESTIPAGKTTIATTVNATSGETSGGTSDPSPYQWTEETKTMASTTTTAQPLQRRLRAVSEGLNNEYASETLDQDGHEATTPGLEPMSSDQTQDATTAPAPKELLNPPGGGTVELKVNKHNPELIEIPFTVTPTTSVPSSSVLSTTESSPRSSAPENSTDTLEHRQEIELPTSDSPTAANKTFSPGLLKIRCHPDCPVYKNKRYCWGSGKEQCQYLHKCQQGECNGPNRCYRCEQARPTAHGLGNTGFCEGCCHEECAGGCNGSRASDCFACRRYSHNGNCVAACPATQIYDSISFTWKPNPDGLLALGRMCVKSCPDGFLRDGDYCVTKCTRPGTHAVNNKCVHCPNNVCPKVCSAKELQQVKGINYLHRSLLRKMENCTFWDGDIILSWQSFLGDKFYNLTKENDSVLYEDLVKGLSKLEAITGVLYVATGVHAPWLTNLTFLSKLRSIRGNVPEGAADLPAININGNSHLKFLGLASLTSIQRRSVLIAANPRLCLVESVDWQALTARRSSESVETDEDRVKRDVVDPGGEVDGGMTNGQENHTFKATGALANAAHLKAMTRRKAGAIAAAILMRQMPKRPSIVIETSRNRPEEECQRDGAVCADVCVKEHGCWSSEAEHCFKCAYWSVHREEGGCVRDCERLPGGFFSVPVSDLETSSTRQSAGLLGHCEKCDPECGAQEGACYGPRADQCNYECLHVKDGPFCRAKCPSWKYADEKTRTCLDCSSVCQQAPFKRPDYFSSLRQYQGNQLDVCSGPGDWPGRGGCNFCEQIVLSSEAPDYGEHEGSEGREASNECAPTLRCLIPYQACPQQTFLHLLHVTSGLAGPQGDSDTDYRSHILWTLSQDTSFQYVSSTAREMVGDWLISLREHFSTRVVRLCLPCHTQCSPLVNPGCTGPSATQCTSCRTAVFQGRCVPYCPSDTFSFRNDSLEQINGLNNSTHTVEYCLPCHAECHDGCVGPGSDQCKHCRNFKVFTNAEKTRWNCVPSCPSQTASEVKNVPSGITDASICAYAVEKTGKAPQRPAATHSGGTDSDPLGAGLFALRPQTMRYISAIAATLFTLIAFFGILFITALLFACGHFFFNVTDNSIQTTCHSPPLTPKPPREDEGEEDKAEAVGDSFRCARLSLHCKNFWTRAVYVKAREEGVEAEGGEDRGTDGGLGEQTGKGKWRPSQGSLKEQQRLLAHRSSGQTGRTPSVNAPDEEESLWRGEKMSEGYKPNMATLLVIPENQLRRGCLIGAGAFGSVFKGVWRYGSSSQTNGFHLDQSPTLMTDDSSSVEPQAWQLEAPAPDTYENDSATTVEYQPLSTELFASTSYQSFEGTSCSNYAYVSVTPAADESNTPKPASPEANKNCTFFDNATCDESCGEEMLVAIKVLNDATDSNTCKELLEEARVMASVDHPCCLRLLALCMTARPQLVTSFMPLGCLLNYLIRQRVPLQLRAPSDRAQVTPSSMLLWAEQIASGMAYLASRGIIHRDLAARNVLVESPNQIKITDFGLAKCLDNVGSEYKAHGGRMPVKWLALESIRLRLFSSKSDVWSYGVTLWEVFTFGKRPFEHLSARSLLQHLESGQRLCQPPSTNLDLYALMVSCWQEDPELRPDFEYLVQRIREMRPNADTYLTFEPLLDPKAWNETRRQTDTETIKYINSRDLSWVPKRSTKDMEQSAYTSIASTGPNPSGTPCTTESESEAEYEHRYEGLPAAEKTGMTTKKSASYGLFVPPAVATGVCQLGSIPEAAEILNYTSSLDLETGENRSPTCDGTGVSSCSSECMPCTTKRPTSLPFSVFPEIPENLRQLQLAAEIPSTSCTVPVEEYLELRDDTEVSGPSKAYQKDKIVAIPNGNHENAYN</sequence>
<dbReference type="EMBL" id="GEEE01010319">
    <property type="protein sequence ID" value="JAP52906.1"/>
    <property type="molecule type" value="Transcribed_RNA"/>
</dbReference>
<dbReference type="GO" id="GO:0043235">
    <property type="term" value="C:receptor complex"/>
    <property type="evidence" value="ECO:0007669"/>
    <property type="project" value="TreeGrafter"/>
</dbReference>
<feature type="region of interest" description="Disordered" evidence="15">
    <location>
        <begin position="1407"/>
        <end position="1428"/>
    </location>
</feature>
<dbReference type="PRINTS" id="PR00109">
    <property type="entry name" value="TYRKINASE"/>
</dbReference>
<dbReference type="GO" id="GO:0009925">
    <property type="term" value="C:basal plasma membrane"/>
    <property type="evidence" value="ECO:0007669"/>
    <property type="project" value="TreeGrafter"/>
</dbReference>
<gene>
    <name evidence="18" type="ORF">TR127314</name>
</gene>
<evidence type="ECO:0000256" key="12">
    <source>
        <dbReference type="ARBA" id="ARBA00023170"/>
    </source>
</evidence>
<dbReference type="GO" id="GO:0022008">
    <property type="term" value="P:neurogenesis"/>
    <property type="evidence" value="ECO:0007669"/>
    <property type="project" value="TreeGrafter"/>
</dbReference>
<feature type="region of interest" description="Disordered" evidence="15">
    <location>
        <begin position="828"/>
        <end position="854"/>
    </location>
</feature>
<keyword evidence="12" id="KW-0675">Receptor</keyword>
<feature type="region of interest" description="Disordered" evidence="15">
    <location>
        <begin position="441"/>
        <end position="475"/>
    </location>
</feature>
<dbReference type="PANTHER" id="PTHR24416">
    <property type="entry name" value="TYROSINE-PROTEIN KINASE RECEPTOR"/>
    <property type="match status" value="1"/>
</dbReference>
<comment type="catalytic activity">
    <reaction evidence="14">
        <text>L-tyrosyl-[protein] + ATP = O-phospho-L-tyrosyl-[protein] + ADP + H(+)</text>
        <dbReference type="Rhea" id="RHEA:10596"/>
        <dbReference type="Rhea" id="RHEA-COMP:10136"/>
        <dbReference type="Rhea" id="RHEA-COMP:20101"/>
        <dbReference type="ChEBI" id="CHEBI:15378"/>
        <dbReference type="ChEBI" id="CHEBI:30616"/>
        <dbReference type="ChEBI" id="CHEBI:46858"/>
        <dbReference type="ChEBI" id="CHEBI:61978"/>
        <dbReference type="ChEBI" id="CHEBI:456216"/>
        <dbReference type="EC" id="2.7.10.1"/>
    </reaction>
</comment>
<dbReference type="PROSITE" id="PS50011">
    <property type="entry name" value="PROTEIN_KINASE_DOM"/>
    <property type="match status" value="1"/>
</dbReference>
<evidence type="ECO:0000256" key="9">
    <source>
        <dbReference type="ARBA" id="ARBA00022989"/>
    </source>
</evidence>
<dbReference type="Gene3D" id="2.10.220.10">
    <property type="entry name" value="Hormone Receptor, Insulin-like Growth Factor Receptor 1, Chain A, domain 2"/>
    <property type="match status" value="4"/>
</dbReference>
<dbReference type="GO" id="GO:0038127">
    <property type="term" value="P:ERBB signaling pathway"/>
    <property type="evidence" value="ECO:0007669"/>
    <property type="project" value="UniProtKB-ARBA"/>
</dbReference>
<feature type="transmembrane region" description="Helical" evidence="16">
    <location>
        <begin position="1365"/>
        <end position="1397"/>
    </location>
</feature>
<feature type="compositionally biased region" description="Basic and acidic residues" evidence="15">
    <location>
        <begin position="1459"/>
        <end position="1471"/>
    </location>
</feature>
<feature type="region of interest" description="Disordered" evidence="15">
    <location>
        <begin position="308"/>
        <end position="346"/>
    </location>
</feature>
<evidence type="ECO:0000313" key="18">
    <source>
        <dbReference type="EMBL" id="JAP52906.1"/>
    </source>
</evidence>
<dbReference type="PROSITE" id="PS00109">
    <property type="entry name" value="PROTEIN_KINASE_TYR"/>
    <property type="match status" value="1"/>
</dbReference>
<dbReference type="InterPro" id="IPR011009">
    <property type="entry name" value="Kinase-like_dom_sf"/>
</dbReference>
<dbReference type="InterPro" id="IPR000719">
    <property type="entry name" value="Prot_kinase_dom"/>
</dbReference>
<name>A0A0X3Q047_SCHSO</name>
<evidence type="ECO:0000256" key="1">
    <source>
        <dbReference type="ARBA" id="ARBA00004479"/>
    </source>
</evidence>
<dbReference type="SMART" id="SM00261">
    <property type="entry name" value="FU"/>
    <property type="match status" value="5"/>
</dbReference>
<feature type="region of interest" description="Disordered" evidence="15">
    <location>
        <begin position="1459"/>
        <end position="1520"/>
    </location>
</feature>
<dbReference type="SUPFAM" id="SSF52058">
    <property type="entry name" value="L domain-like"/>
    <property type="match status" value="2"/>
</dbReference>
<feature type="domain" description="Protein kinase" evidence="17">
    <location>
        <begin position="1546"/>
        <end position="1933"/>
    </location>
</feature>
<dbReference type="CDD" id="cd00064">
    <property type="entry name" value="FU"/>
    <property type="match status" value="4"/>
</dbReference>
<dbReference type="SUPFAM" id="SSF56112">
    <property type="entry name" value="Protein kinase-like (PK-like)"/>
    <property type="match status" value="1"/>
</dbReference>
<dbReference type="EC" id="2.7.10.1" evidence="2"/>
<dbReference type="InterPro" id="IPR006212">
    <property type="entry name" value="Furin_repeat"/>
</dbReference>
<feature type="transmembrane region" description="Helical" evidence="16">
    <location>
        <begin position="738"/>
        <end position="757"/>
    </location>
</feature>
<dbReference type="Gene3D" id="3.80.20.20">
    <property type="entry name" value="Receptor L-domain"/>
    <property type="match status" value="2"/>
</dbReference>
<evidence type="ECO:0000259" key="17">
    <source>
        <dbReference type="PROSITE" id="PS50011"/>
    </source>
</evidence>
<dbReference type="InterPro" id="IPR006211">
    <property type="entry name" value="Furin-like_Cys-rich_dom"/>
</dbReference>
<dbReference type="InterPro" id="IPR009030">
    <property type="entry name" value="Growth_fac_rcpt_cys_sf"/>
</dbReference>
<evidence type="ECO:0000256" key="7">
    <source>
        <dbReference type="ARBA" id="ARBA00022777"/>
    </source>
</evidence>
<evidence type="ECO:0000256" key="10">
    <source>
        <dbReference type="ARBA" id="ARBA00023136"/>
    </source>
</evidence>
<feature type="compositionally biased region" description="Polar residues" evidence="15">
    <location>
        <begin position="323"/>
        <end position="346"/>
    </location>
</feature>
<evidence type="ECO:0000256" key="8">
    <source>
        <dbReference type="ARBA" id="ARBA00022840"/>
    </source>
</evidence>
<dbReference type="Pfam" id="PF01030">
    <property type="entry name" value="Recep_L_domain"/>
    <property type="match status" value="2"/>
</dbReference>
<keyword evidence="6" id="KW-0547">Nucleotide-binding</keyword>
<dbReference type="InterPro" id="IPR001245">
    <property type="entry name" value="Ser-Thr/Tyr_kinase_cat_dom"/>
</dbReference>
<dbReference type="InterPro" id="IPR008266">
    <property type="entry name" value="Tyr_kinase_AS"/>
</dbReference>
<evidence type="ECO:0000256" key="14">
    <source>
        <dbReference type="ARBA" id="ARBA00051243"/>
    </source>
</evidence>
<keyword evidence="5 16" id="KW-0812">Transmembrane</keyword>
<dbReference type="GO" id="GO:0008284">
    <property type="term" value="P:positive regulation of cell population proliferation"/>
    <property type="evidence" value="ECO:0007669"/>
    <property type="project" value="TreeGrafter"/>
</dbReference>
<keyword evidence="8" id="KW-0067">ATP-binding</keyword>
<dbReference type="GO" id="GO:0004714">
    <property type="term" value="F:transmembrane receptor protein tyrosine kinase activity"/>
    <property type="evidence" value="ECO:0007669"/>
    <property type="project" value="UniProtKB-EC"/>
</dbReference>
<feature type="region of interest" description="Disordered" evidence="15">
    <location>
        <begin position="1977"/>
        <end position="1998"/>
    </location>
</feature>
<dbReference type="Gene3D" id="3.30.200.20">
    <property type="entry name" value="Phosphorylase Kinase, domain 1"/>
    <property type="match status" value="2"/>
</dbReference>
<keyword evidence="11" id="KW-0829">Tyrosine-protein kinase</keyword>
<evidence type="ECO:0000256" key="2">
    <source>
        <dbReference type="ARBA" id="ARBA00011902"/>
    </source>
</evidence>
<dbReference type="InterPro" id="IPR020635">
    <property type="entry name" value="Tyr_kinase_cat_dom"/>
</dbReference>
<evidence type="ECO:0000256" key="15">
    <source>
        <dbReference type="SAM" id="MobiDB-lite"/>
    </source>
</evidence>
<dbReference type="SMART" id="SM00219">
    <property type="entry name" value="TyrKc"/>
    <property type="match status" value="1"/>
</dbReference>
<protein>
    <recommendedName>
        <fullName evidence="2">receptor protein-tyrosine kinase</fullName>
        <ecNumber evidence="2">2.7.10.1</ecNumber>
    </recommendedName>
</protein>
<keyword evidence="4" id="KW-0808">Transferase</keyword>
<dbReference type="Gene3D" id="1.10.510.10">
    <property type="entry name" value="Transferase(Phosphotransferase) domain 1"/>
    <property type="match status" value="1"/>
</dbReference>
<comment type="subcellular location">
    <subcellularLocation>
        <location evidence="1">Membrane</location>
        <topology evidence="1">Single-pass type I membrane protein</topology>
    </subcellularLocation>
</comment>
<dbReference type="InterPro" id="IPR036941">
    <property type="entry name" value="Rcpt_L-dom_sf"/>
</dbReference>
<keyword evidence="10 16" id="KW-0472">Membrane</keyword>
<feature type="compositionally biased region" description="Polar residues" evidence="15">
    <location>
        <begin position="1502"/>
        <end position="1512"/>
    </location>
</feature>
<evidence type="ECO:0000256" key="3">
    <source>
        <dbReference type="ARBA" id="ARBA00022553"/>
    </source>
</evidence>
<dbReference type="FunFam" id="1.10.510.10:FF:000027">
    <property type="entry name" value="Receptor protein-tyrosine kinase"/>
    <property type="match status" value="1"/>
</dbReference>
<dbReference type="InterPro" id="IPR050122">
    <property type="entry name" value="RTK"/>
</dbReference>
<keyword evidence="9 16" id="KW-1133">Transmembrane helix</keyword>
<feature type="compositionally biased region" description="Polar residues" evidence="15">
    <location>
        <begin position="1978"/>
        <end position="1998"/>
    </location>
</feature>
<keyword evidence="7" id="KW-0418">Kinase</keyword>
<evidence type="ECO:0000256" key="11">
    <source>
        <dbReference type="ARBA" id="ARBA00023137"/>
    </source>
</evidence>
<accession>A0A0X3Q047</accession>
<evidence type="ECO:0000256" key="5">
    <source>
        <dbReference type="ARBA" id="ARBA00022692"/>
    </source>
</evidence>